<dbReference type="EMBL" id="KN847492">
    <property type="protein sequence ID" value="KIW21348.1"/>
    <property type="molecule type" value="Genomic_DNA"/>
</dbReference>
<sequence>MALESPGKSKAISLDWRRKLPRSLQMQNASLKNFERQCRVTEPDLLSVYFRLTLGSDLGPIALDEWRLLPVIAQRTRSWLQKNIRQVIACTDQLKIISNSKENDSQHQRRQSPATGTTSSLGSTVSDPSQLSPLPGLRAELISLDERWPCEILITDPSDGNELRISFWRTVRIPEDGKVYDLPAGLGRFPLVGALAFRDLLVEEDDEKIDVLLPMYDREAMYVEFSAGRYEHSLDFSQRPFAVRPYVGRINAISSSPMQSASTHGYPGGDMKPRTRVGVEYTNEVITAPPDYRQDYIVTEASIHDIRVHAQWLDGVAYQPGRVKQFVSVPFGSGASIEAQKSGEEKYGGIQLEIIPTFPLDRLRKLTGKTICLSMLNITGKTVEIMIDGGALVYDLLQMIDARVGAGGASLGFWRLIFRGIGLEPLGRLADYGISNNCTIHMVPKLRGGGSGPAIAAPKRMSLGAGGSVSQNISADHYQPSVWDASRRKLINIQIINSNDFEKLTGVKSPPTPIGFETYESLGLPFFHYYLEDATAVSGDFSGVMSIEALAGQSAASFTSALEDGASNRSGYDWVTSPKECANCRDDVPQKM</sequence>
<gene>
    <name evidence="3" type="ORF">PV08_01928</name>
</gene>
<evidence type="ECO:0000313" key="3">
    <source>
        <dbReference type="EMBL" id="KIW21348.1"/>
    </source>
</evidence>
<dbReference type="RefSeq" id="XP_016241564.1">
    <property type="nucleotide sequence ID" value="XM_016376288.1"/>
</dbReference>
<dbReference type="STRING" id="91928.A0A0D2BQS0"/>
<evidence type="ECO:0000256" key="1">
    <source>
        <dbReference type="SAM" id="MobiDB-lite"/>
    </source>
</evidence>
<dbReference type="AlphaFoldDB" id="A0A0D2BQS0"/>
<feature type="domain" description="Ubiquitin-like" evidence="2">
    <location>
        <begin position="371"/>
        <end position="449"/>
    </location>
</feature>
<keyword evidence="4" id="KW-1185">Reference proteome</keyword>
<dbReference type="PROSITE" id="PS50053">
    <property type="entry name" value="UBIQUITIN_2"/>
    <property type="match status" value="1"/>
</dbReference>
<proteinExistence type="predicted"/>
<feature type="compositionally biased region" description="Low complexity" evidence="1">
    <location>
        <begin position="115"/>
        <end position="126"/>
    </location>
</feature>
<dbReference type="Gene3D" id="3.10.20.90">
    <property type="entry name" value="Phosphatidylinositol 3-kinase Catalytic Subunit, Chain A, domain 1"/>
    <property type="match status" value="1"/>
</dbReference>
<dbReference type="OrthoDB" id="428577at2759"/>
<dbReference type="GeneID" id="27329011"/>
<dbReference type="CDD" id="cd17039">
    <property type="entry name" value="Ubl_ubiquitin_like"/>
    <property type="match status" value="1"/>
</dbReference>
<dbReference type="InterPro" id="IPR029071">
    <property type="entry name" value="Ubiquitin-like_domsf"/>
</dbReference>
<accession>A0A0D2BQS0</accession>
<feature type="region of interest" description="Disordered" evidence="1">
    <location>
        <begin position="99"/>
        <end position="132"/>
    </location>
</feature>
<dbReference type="InterPro" id="IPR000626">
    <property type="entry name" value="Ubiquitin-like_dom"/>
</dbReference>
<protein>
    <recommendedName>
        <fullName evidence="2">Ubiquitin-like domain-containing protein</fullName>
    </recommendedName>
</protein>
<dbReference type="Proteomes" id="UP000053328">
    <property type="component" value="Unassembled WGS sequence"/>
</dbReference>
<dbReference type="VEuPathDB" id="FungiDB:PV08_01928"/>
<name>A0A0D2BQS0_9EURO</name>
<reference evidence="3 4" key="1">
    <citation type="submission" date="2015-01" db="EMBL/GenBank/DDBJ databases">
        <title>The Genome Sequence of Exophiala spinifera CBS89968.</title>
        <authorList>
            <consortium name="The Broad Institute Genomics Platform"/>
            <person name="Cuomo C."/>
            <person name="de Hoog S."/>
            <person name="Gorbushina A."/>
            <person name="Stielow B."/>
            <person name="Teixiera M."/>
            <person name="Abouelleil A."/>
            <person name="Chapman S.B."/>
            <person name="Priest M."/>
            <person name="Young S.K."/>
            <person name="Wortman J."/>
            <person name="Nusbaum C."/>
            <person name="Birren B."/>
        </authorList>
    </citation>
    <scope>NUCLEOTIDE SEQUENCE [LARGE SCALE GENOMIC DNA]</scope>
    <source>
        <strain evidence="3 4">CBS 89968</strain>
    </source>
</reference>
<dbReference type="HOGENOM" id="CLU_460809_0_0_1"/>
<evidence type="ECO:0000313" key="4">
    <source>
        <dbReference type="Proteomes" id="UP000053328"/>
    </source>
</evidence>
<organism evidence="3 4">
    <name type="scientific">Exophiala spinifera</name>
    <dbReference type="NCBI Taxonomy" id="91928"/>
    <lineage>
        <taxon>Eukaryota</taxon>
        <taxon>Fungi</taxon>
        <taxon>Dikarya</taxon>
        <taxon>Ascomycota</taxon>
        <taxon>Pezizomycotina</taxon>
        <taxon>Eurotiomycetes</taxon>
        <taxon>Chaetothyriomycetidae</taxon>
        <taxon>Chaetothyriales</taxon>
        <taxon>Herpotrichiellaceae</taxon>
        <taxon>Exophiala</taxon>
    </lineage>
</organism>
<evidence type="ECO:0000259" key="2">
    <source>
        <dbReference type="PROSITE" id="PS50053"/>
    </source>
</evidence>
<dbReference type="SUPFAM" id="SSF54236">
    <property type="entry name" value="Ubiquitin-like"/>
    <property type="match status" value="1"/>
</dbReference>